<proteinExistence type="predicted"/>
<feature type="compositionally biased region" description="Basic and acidic residues" evidence="1">
    <location>
        <begin position="442"/>
        <end position="451"/>
    </location>
</feature>
<feature type="compositionally biased region" description="Basic and acidic residues" evidence="1">
    <location>
        <begin position="381"/>
        <end position="392"/>
    </location>
</feature>
<feature type="compositionally biased region" description="Low complexity" evidence="1">
    <location>
        <begin position="452"/>
        <end position="461"/>
    </location>
</feature>
<feature type="region of interest" description="Disordered" evidence="1">
    <location>
        <begin position="890"/>
        <end position="913"/>
    </location>
</feature>
<reference evidence="3" key="2">
    <citation type="submission" date="2020-04" db="EMBL/GenBank/DDBJ databases">
        <authorList>
            <consortium name="NCBI Genome Project"/>
        </authorList>
    </citation>
    <scope>NUCLEOTIDE SEQUENCE</scope>
    <source>
        <strain evidence="3">CBS 342.82</strain>
    </source>
</reference>
<dbReference type="AlphaFoldDB" id="A0A6J3MJR8"/>
<keyword evidence="2" id="KW-1185">Reference proteome</keyword>
<sequence length="929" mass="101346">MCSVVVFITRGAAALNIGSDVPIQHLRSSAFDLCCLHTTVNYTTALSRSYHLDLETESPCVIHWDTRHHTRSPQRALCNFRMALTMQLEEPGRGTRTTYRTRDRAYEAQDEKKADTLRLFPSPPSSDHPALRSRTPVDKSAAKSRPPNVIHFASFDADELAGMAIMVSEERAANTQKPLTSSKSTHQPGNYRNHSKPLPSARSRPESWSMRPAGSGALMQHLTGSDDDLLGATKPQQNFQSNSSYELADFLRTTAPKQPSRKPSRMDLQGRAAMASQHASHFLKLVHKSSIATSSRKKLGSLLHRKNNDTVTEVQEMLPSLNVKQEVSLSGNKYLALQIPEIEEISQETRGGPEYSHTVTLRDLVLGPMELNSHQHHIKSKRQDDSIGERSVSKHAVSAPTKLPSLLTSEMHQQTLARPSTSAGFHAISTSLPTHSLMHETSSNRDRENRPKTSPTQSSPPRSRRPREFASLSSMVNTEDPTRAADSAEAGAALAAQKPRHRRTGYHVPDVHVKDEQDSARRQKASTTSVHATSAPSAEGDADTVKTSGQSRRRDKSGSLRPAYVSPEIGSLKRSRKRATRERSVRDSDAPDSAISTTPYAGSEQTRPNRELTASHSNAVSVVEISRTHTSRLAIPTSSLERSMKTASMSLPEVCDASGVGICQYERSMAVYELPGNHVPPRLSSAAATKEPTPKTRKKQGTRPPTRIAVNDVKTYTPRPRSAHNAKSAARRRSRASIILPSSHVVRNEPSAPETPVTPPSRALPETPPSRALPDTPPSVKSIGAPSQRRERHKASNSSSSSSSYETIGSREQPAYEYRGLPHIVSQAQRMPIRSKTSHVDARLEALEKQNALLSAALMAVLKTNGALNSAPLPSELLGDFTHPVSSASAASSSAATSQEVGRPVTRHGLSNSAGSAHALDMYMYTRAQ</sequence>
<reference evidence="3" key="1">
    <citation type="submission" date="2020-01" db="EMBL/GenBank/DDBJ databases">
        <authorList>
            <consortium name="DOE Joint Genome Institute"/>
            <person name="Haridas S."/>
            <person name="Albert R."/>
            <person name="Binder M."/>
            <person name="Bloem J."/>
            <person name="Labutti K."/>
            <person name="Salamov A."/>
            <person name="Andreopoulos B."/>
            <person name="Baker S.E."/>
            <person name="Barry K."/>
            <person name="Bills G."/>
            <person name="Bluhm B.H."/>
            <person name="Cannon C."/>
            <person name="Castanera R."/>
            <person name="Culley D.E."/>
            <person name="Daum C."/>
            <person name="Ezra D."/>
            <person name="Gonzalez J.B."/>
            <person name="Henrissat B."/>
            <person name="Kuo A."/>
            <person name="Liang C."/>
            <person name="Lipzen A."/>
            <person name="Lutzoni F."/>
            <person name="Magnuson J."/>
            <person name="Mondo S."/>
            <person name="Nolan M."/>
            <person name="Ohm R."/>
            <person name="Pangilinan J."/>
            <person name="Park H.-J."/>
            <person name="Ramirez L."/>
            <person name="Alfaro M."/>
            <person name="Sun H."/>
            <person name="Tritt A."/>
            <person name="Yoshinaga Y."/>
            <person name="Zwiers L.-H."/>
            <person name="Turgeon B.G."/>
            <person name="Goodwin S.B."/>
            <person name="Spatafora J.W."/>
            <person name="Crous P.W."/>
            <person name="Grigoriev I.V."/>
        </authorList>
    </citation>
    <scope>NUCLEOTIDE SEQUENCE</scope>
    <source>
        <strain evidence="3">CBS 342.82</strain>
    </source>
</reference>
<feature type="compositionally biased region" description="Basic residues" evidence="1">
    <location>
        <begin position="721"/>
        <end position="735"/>
    </location>
</feature>
<evidence type="ECO:0000313" key="3">
    <source>
        <dbReference type="RefSeq" id="XP_033464223.1"/>
    </source>
</evidence>
<protein>
    <submittedName>
        <fullName evidence="3">Uncharacterized protein</fullName>
    </submittedName>
</protein>
<feature type="compositionally biased region" description="Basic and acidic residues" evidence="1">
    <location>
        <begin position="100"/>
        <end position="116"/>
    </location>
</feature>
<feature type="region of interest" description="Disordered" evidence="1">
    <location>
        <begin position="91"/>
        <end position="145"/>
    </location>
</feature>
<dbReference type="GeneID" id="54360567"/>
<feature type="compositionally biased region" description="Polar residues" evidence="1">
    <location>
        <begin position="594"/>
        <end position="616"/>
    </location>
</feature>
<gene>
    <name evidence="3" type="ORF">K489DRAFT_366377</name>
</gene>
<dbReference type="OrthoDB" id="3832538at2759"/>
<feature type="region of interest" description="Disordered" evidence="1">
    <location>
        <begin position="171"/>
        <end position="274"/>
    </location>
</feature>
<evidence type="ECO:0000313" key="2">
    <source>
        <dbReference type="Proteomes" id="UP000504637"/>
    </source>
</evidence>
<feature type="compositionally biased region" description="Polar residues" evidence="1">
    <location>
        <begin position="525"/>
        <end position="536"/>
    </location>
</feature>
<dbReference type="Proteomes" id="UP000504637">
    <property type="component" value="Unplaced"/>
</dbReference>
<feature type="compositionally biased region" description="Polar residues" evidence="1">
    <location>
        <begin position="173"/>
        <end position="192"/>
    </location>
</feature>
<organism evidence="3">
    <name type="scientific">Dissoconium aciculare CBS 342.82</name>
    <dbReference type="NCBI Taxonomy" id="1314786"/>
    <lineage>
        <taxon>Eukaryota</taxon>
        <taxon>Fungi</taxon>
        <taxon>Dikarya</taxon>
        <taxon>Ascomycota</taxon>
        <taxon>Pezizomycotina</taxon>
        <taxon>Dothideomycetes</taxon>
        <taxon>Dothideomycetidae</taxon>
        <taxon>Mycosphaerellales</taxon>
        <taxon>Dissoconiaceae</taxon>
        <taxon>Dissoconium</taxon>
    </lineage>
</organism>
<feature type="region of interest" description="Disordered" evidence="1">
    <location>
        <begin position="374"/>
        <end position="405"/>
    </location>
</feature>
<feature type="region of interest" description="Disordered" evidence="1">
    <location>
        <begin position="678"/>
        <end position="810"/>
    </location>
</feature>
<feature type="compositionally biased region" description="Low complexity" evidence="1">
    <location>
        <begin position="484"/>
        <end position="496"/>
    </location>
</feature>
<evidence type="ECO:0000256" key="1">
    <source>
        <dbReference type="SAM" id="MobiDB-lite"/>
    </source>
</evidence>
<feature type="compositionally biased region" description="Basic and acidic residues" evidence="1">
    <location>
        <begin position="509"/>
        <end position="521"/>
    </location>
</feature>
<feature type="region of interest" description="Disordered" evidence="1">
    <location>
        <begin position="432"/>
        <end position="616"/>
    </location>
</feature>
<dbReference type="RefSeq" id="XP_033464223.1">
    <property type="nucleotide sequence ID" value="XM_033602767.1"/>
</dbReference>
<accession>A0A6J3MJR8</accession>
<feature type="compositionally biased region" description="Polar residues" evidence="1">
    <location>
        <begin position="234"/>
        <end position="245"/>
    </location>
</feature>
<name>A0A6J3MJR8_9PEZI</name>
<reference evidence="3" key="3">
    <citation type="submission" date="2025-08" db="UniProtKB">
        <authorList>
            <consortium name="RefSeq"/>
        </authorList>
    </citation>
    <scope>IDENTIFICATION</scope>
    <source>
        <strain evidence="3">CBS 342.82</strain>
    </source>
</reference>